<keyword evidence="4" id="KW-1185">Reference proteome</keyword>
<dbReference type="InterPro" id="IPR043745">
    <property type="entry name" value="DUF5690"/>
</dbReference>
<feature type="compositionally biased region" description="Acidic residues" evidence="1">
    <location>
        <begin position="452"/>
        <end position="467"/>
    </location>
</feature>
<feature type="transmembrane region" description="Helical" evidence="2">
    <location>
        <begin position="21"/>
        <end position="38"/>
    </location>
</feature>
<feature type="transmembrane region" description="Helical" evidence="2">
    <location>
        <begin position="174"/>
        <end position="195"/>
    </location>
</feature>
<feature type="transmembrane region" description="Helical" evidence="2">
    <location>
        <begin position="114"/>
        <end position="135"/>
    </location>
</feature>
<evidence type="ECO:0000313" key="3">
    <source>
        <dbReference type="EMBL" id="KAK8875648.1"/>
    </source>
</evidence>
<gene>
    <name evidence="3" type="ORF">M9Y10_005820</name>
</gene>
<sequence>MNFASEKLRNFLSKYYIVQTIYAFIAAFASYFCAYAYRKPFSASSYEGHKIWGVNYKIMLITLQAIGYTISKFAGIKIVSELNPKNRGNWILLAILVAEITLILFGAVPTPYNAIFMLLNGLPLGIIWGVVFSFVEGRRTSELLGSGMCVSFIVSSGAVKAVGKSFTNNGVSEFWMPAVVGAVFYPILILFVFLLNSLPPPNDDDIKSRTVRVEMNNADRIRLFKEFWPGIVLMTVFYMTLTAYRDFRDNFAAELWIAFGYSGEPSVFATSELIVAILVVVPIGLFMLIKKHIYGLIAYHILILVGMVIVFLSGILNDFNHVTNGLAIMVMTGVGLYFAYVPFNSILFDLLLSTYEYKANSGFLMYICDSFGYLLSVVILFIKNFATPNLSWLNFYIKISYIMGVLGFFLMCMSLLYYYLKYKKWTNQELNELEYSGSNQNSTDPLEKKDQDEGDVSIEQDESEDVDPIYNSDSQKDTKESA</sequence>
<accession>A0ABR2JE75</accession>
<feature type="transmembrane region" description="Helical" evidence="2">
    <location>
        <begin position="227"/>
        <end position="247"/>
    </location>
</feature>
<dbReference type="Pfam" id="PF18943">
    <property type="entry name" value="DUF5690"/>
    <property type="match status" value="1"/>
</dbReference>
<dbReference type="EMBL" id="JAPFFF010000012">
    <property type="protein sequence ID" value="KAK8875648.1"/>
    <property type="molecule type" value="Genomic_DNA"/>
</dbReference>
<name>A0ABR2JE75_9EUKA</name>
<evidence type="ECO:0000256" key="1">
    <source>
        <dbReference type="SAM" id="MobiDB-lite"/>
    </source>
</evidence>
<feature type="transmembrane region" description="Helical" evidence="2">
    <location>
        <begin position="267"/>
        <end position="289"/>
    </location>
</feature>
<evidence type="ECO:0000256" key="2">
    <source>
        <dbReference type="SAM" id="Phobius"/>
    </source>
</evidence>
<feature type="transmembrane region" description="Helical" evidence="2">
    <location>
        <begin position="328"/>
        <end position="351"/>
    </location>
</feature>
<feature type="transmembrane region" description="Helical" evidence="2">
    <location>
        <begin position="296"/>
        <end position="316"/>
    </location>
</feature>
<feature type="transmembrane region" description="Helical" evidence="2">
    <location>
        <begin position="363"/>
        <end position="383"/>
    </location>
</feature>
<feature type="transmembrane region" description="Helical" evidence="2">
    <location>
        <begin position="395"/>
        <end position="420"/>
    </location>
</feature>
<dbReference type="SUPFAM" id="SSF103473">
    <property type="entry name" value="MFS general substrate transporter"/>
    <property type="match status" value="1"/>
</dbReference>
<comment type="caution">
    <text evidence="3">The sequence shown here is derived from an EMBL/GenBank/DDBJ whole genome shotgun (WGS) entry which is preliminary data.</text>
</comment>
<protein>
    <recommendedName>
        <fullName evidence="5">Major facilitator superfamily transporter</fullName>
    </recommendedName>
</protein>
<feature type="transmembrane region" description="Helical" evidence="2">
    <location>
        <begin position="90"/>
        <end position="108"/>
    </location>
</feature>
<feature type="region of interest" description="Disordered" evidence="1">
    <location>
        <begin position="436"/>
        <end position="482"/>
    </location>
</feature>
<keyword evidence="2" id="KW-1133">Transmembrane helix</keyword>
<keyword evidence="2" id="KW-0472">Membrane</keyword>
<organism evidence="3 4">
    <name type="scientific">Tritrichomonas musculus</name>
    <dbReference type="NCBI Taxonomy" id="1915356"/>
    <lineage>
        <taxon>Eukaryota</taxon>
        <taxon>Metamonada</taxon>
        <taxon>Parabasalia</taxon>
        <taxon>Tritrichomonadida</taxon>
        <taxon>Tritrichomonadidae</taxon>
        <taxon>Tritrichomonas</taxon>
    </lineage>
</organism>
<evidence type="ECO:0008006" key="5">
    <source>
        <dbReference type="Google" id="ProtNLM"/>
    </source>
</evidence>
<evidence type="ECO:0000313" key="4">
    <source>
        <dbReference type="Proteomes" id="UP001470230"/>
    </source>
</evidence>
<feature type="transmembrane region" description="Helical" evidence="2">
    <location>
        <begin position="142"/>
        <end position="162"/>
    </location>
</feature>
<reference evidence="3 4" key="1">
    <citation type="submission" date="2024-04" db="EMBL/GenBank/DDBJ databases">
        <title>Tritrichomonas musculus Genome.</title>
        <authorList>
            <person name="Alves-Ferreira E."/>
            <person name="Grigg M."/>
            <person name="Lorenzi H."/>
            <person name="Galac M."/>
        </authorList>
    </citation>
    <scope>NUCLEOTIDE SEQUENCE [LARGE SCALE GENOMIC DNA]</scope>
    <source>
        <strain evidence="3 4">EAF2021</strain>
    </source>
</reference>
<proteinExistence type="predicted"/>
<keyword evidence="2" id="KW-0812">Transmembrane</keyword>
<dbReference type="Proteomes" id="UP001470230">
    <property type="component" value="Unassembled WGS sequence"/>
</dbReference>
<dbReference type="InterPro" id="IPR036259">
    <property type="entry name" value="MFS_trans_sf"/>
</dbReference>